<protein>
    <submittedName>
        <fullName evidence="1">Uncharacterized protein</fullName>
    </submittedName>
</protein>
<reference evidence="1" key="2">
    <citation type="journal article" date="2015" name="Data Brief">
        <title>Shoot transcriptome of the giant reed, Arundo donax.</title>
        <authorList>
            <person name="Barrero R.A."/>
            <person name="Guerrero F.D."/>
            <person name="Moolhuijzen P."/>
            <person name="Goolsby J.A."/>
            <person name="Tidwell J."/>
            <person name="Bellgard S.E."/>
            <person name="Bellgard M.I."/>
        </authorList>
    </citation>
    <scope>NUCLEOTIDE SEQUENCE</scope>
    <source>
        <tissue evidence="1">Shoot tissue taken approximately 20 cm above the soil surface</tissue>
    </source>
</reference>
<accession>A0A0A9BSL4</accession>
<name>A0A0A9BSL4_ARUDO</name>
<organism evidence="1">
    <name type="scientific">Arundo donax</name>
    <name type="common">Giant reed</name>
    <name type="synonym">Donax arundinaceus</name>
    <dbReference type="NCBI Taxonomy" id="35708"/>
    <lineage>
        <taxon>Eukaryota</taxon>
        <taxon>Viridiplantae</taxon>
        <taxon>Streptophyta</taxon>
        <taxon>Embryophyta</taxon>
        <taxon>Tracheophyta</taxon>
        <taxon>Spermatophyta</taxon>
        <taxon>Magnoliopsida</taxon>
        <taxon>Liliopsida</taxon>
        <taxon>Poales</taxon>
        <taxon>Poaceae</taxon>
        <taxon>PACMAD clade</taxon>
        <taxon>Arundinoideae</taxon>
        <taxon>Arundineae</taxon>
        <taxon>Arundo</taxon>
    </lineage>
</organism>
<reference evidence="1" key="1">
    <citation type="submission" date="2014-09" db="EMBL/GenBank/DDBJ databases">
        <authorList>
            <person name="Magalhaes I.L.F."/>
            <person name="Oliveira U."/>
            <person name="Santos F.R."/>
            <person name="Vidigal T.H.D.A."/>
            <person name="Brescovit A.D."/>
            <person name="Santos A.J."/>
        </authorList>
    </citation>
    <scope>NUCLEOTIDE SEQUENCE</scope>
    <source>
        <tissue evidence="1">Shoot tissue taken approximately 20 cm above the soil surface</tissue>
    </source>
</reference>
<sequence>MLFSIAKIQIFPYYSSTIWAFYCFHAQQR</sequence>
<dbReference type="AlphaFoldDB" id="A0A0A9BSL4"/>
<dbReference type="EMBL" id="GBRH01235623">
    <property type="protein sequence ID" value="JAD62272.1"/>
    <property type="molecule type" value="Transcribed_RNA"/>
</dbReference>
<evidence type="ECO:0000313" key="1">
    <source>
        <dbReference type="EMBL" id="JAD62272.1"/>
    </source>
</evidence>
<proteinExistence type="predicted"/>